<dbReference type="EMBL" id="CAJJDN010000023">
    <property type="protein sequence ID" value="CAD8067423.1"/>
    <property type="molecule type" value="Genomic_DNA"/>
</dbReference>
<comment type="caution">
    <text evidence="1">The sequence shown here is derived from an EMBL/GenBank/DDBJ whole genome shotgun (WGS) entry which is preliminary data.</text>
</comment>
<gene>
    <name evidence="1" type="ORF">PSON_ATCC_30995.1.T0230011</name>
</gene>
<dbReference type="PANTHER" id="PTHR34560">
    <property type="entry name" value="POLYKETIDE CYCLASE/DEHYDRASE/LIPID TRANSPORT SUPERFAMILY PROTEIN"/>
    <property type="match status" value="1"/>
</dbReference>
<protein>
    <recommendedName>
        <fullName evidence="3">START domain-containing protein</fullName>
    </recommendedName>
</protein>
<reference evidence="1" key="1">
    <citation type="submission" date="2021-01" db="EMBL/GenBank/DDBJ databases">
        <authorList>
            <consortium name="Genoscope - CEA"/>
            <person name="William W."/>
        </authorList>
    </citation>
    <scope>NUCLEOTIDE SEQUENCE</scope>
</reference>
<evidence type="ECO:0008006" key="3">
    <source>
        <dbReference type="Google" id="ProtNLM"/>
    </source>
</evidence>
<accession>A0A8S1LPX3</accession>
<proteinExistence type="predicted"/>
<keyword evidence="2" id="KW-1185">Reference proteome</keyword>
<dbReference type="Proteomes" id="UP000692954">
    <property type="component" value="Unassembled WGS sequence"/>
</dbReference>
<dbReference type="AlphaFoldDB" id="A0A8S1LPX3"/>
<evidence type="ECO:0000313" key="1">
    <source>
        <dbReference type="EMBL" id="CAD8067423.1"/>
    </source>
</evidence>
<dbReference type="OrthoDB" id="360784at2759"/>
<sequence>MKNYLCEDESQMPTIDYIYEEFRKEFDTILNKCQAFDHCTYIIDYYFNFKTGLKEQIQKLDPNTRLSQQLCQLDDISEKSIEIINMLNEYEEYRFPSKVQAIKSFKSFAPKEPTKKKTVKLCVSVTIEENYANPQNNLRNSQLQVIQEENHIDDEIIQNQFEQEIVESEIHLKNKFNQQKEKIIIDPEQEELNLIDLRMQHAKNLYQEALLDEALEITKDIYLKLNYKQAQWFKEKKYQEFYEDLEEKKMILTQNLNELESGGWRIEKQSQNLIIKYKLFEEEQTVTVYLDSVFEANITKLMALINEIDLYQNYVPFCQRSSMNKQLSKTCKICDILVYFPFISDRRAVFVGEGIDRLMINGTIVFVCKSIDHNIEYQQKHDIKFQANKKLVSLIINYYIFELTPINDNKCRVRAITNSNPQVKYLPNQLIGYLARKMAHELFERMEKITKNFEKSPWFEKYNQNIEFYQWIDQKVQKYFELRQK</sequence>
<dbReference type="PANTHER" id="PTHR34560:SF1">
    <property type="entry name" value="START DOMAIN-CONTAINING PROTEIN"/>
    <property type="match status" value="1"/>
</dbReference>
<name>A0A8S1LPX3_9CILI</name>
<organism evidence="1 2">
    <name type="scientific">Paramecium sonneborni</name>
    <dbReference type="NCBI Taxonomy" id="65129"/>
    <lineage>
        <taxon>Eukaryota</taxon>
        <taxon>Sar</taxon>
        <taxon>Alveolata</taxon>
        <taxon>Ciliophora</taxon>
        <taxon>Intramacronucleata</taxon>
        <taxon>Oligohymenophorea</taxon>
        <taxon>Peniculida</taxon>
        <taxon>Parameciidae</taxon>
        <taxon>Paramecium</taxon>
    </lineage>
</organism>
<evidence type="ECO:0000313" key="2">
    <source>
        <dbReference type="Proteomes" id="UP000692954"/>
    </source>
</evidence>